<dbReference type="Gene3D" id="1.10.1040.10">
    <property type="entry name" value="N-(1-d-carboxylethyl)-l-norvaline Dehydrogenase, domain 2"/>
    <property type="match status" value="1"/>
</dbReference>
<dbReference type="InterPro" id="IPR006115">
    <property type="entry name" value="6PGDH_NADP-bd"/>
</dbReference>
<comment type="similarity">
    <text evidence="1">Belongs to the HIBADH-related family.</text>
</comment>
<accession>A0A3G3K160</accession>
<dbReference type="InterPro" id="IPR013328">
    <property type="entry name" value="6PGD_dom2"/>
</dbReference>
<organism evidence="7 8">
    <name type="scientific">Cohnella candidum</name>
    <dbReference type="NCBI Taxonomy" id="2674991"/>
    <lineage>
        <taxon>Bacteria</taxon>
        <taxon>Bacillati</taxon>
        <taxon>Bacillota</taxon>
        <taxon>Bacilli</taxon>
        <taxon>Bacillales</taxon>
        <taxon>Paenibacillaceae</taxon>
        <taxon>Cohnella</taxon>
    </lineage>
</organism>
<evidence type="ECO:0000256" key="1">
    <source>
        <dbReference type="ARBA" id="ARBA00009080"/>
    </source>
</evidence>
<keyword evidence="2" id="KW-0560">Oxidoreductase</keyword>
<protein>
    <submittedName>
        <fullName evidence="7">NAD(P)-dependent oxidoreductase</fullName>
    </submittedName>
</protein>
<evidence type="ECO:0000256" key="4">
    <source>
        <dbReference type="PIRSR" id="PIRSR000103-1"/>
    </source>
</evidence>
<dbReference type="Pfam" id="PF03446">
    <property type="entry name" value="NAD_binding_2"/>
    <property type="match status" value="1"/>
</dbReference>
<feature type="domain" description="3-hydroxyisobutyrate dehydrogenase-like NAD-binding" evidence="6">
    <location>
        <begin position="165"/>
        <end position="282"/>
    </location>
</feature>
<evidence type="ECO:0000256" key="2">
    <source>
        <dbReference type="ARBA" id="ARBA00023002"/>
    </source>
</evidence>
<dbReference type="PIRSF" id="PIRSF000103">
    <property type="entry name" value="HIBADH"/>
    <property type="match status" value="1"/>
</dbReference>
<dbReference type="InterPro" id="IPR036291">
    <property type="entry name" value="NAD(P)-bd_dom_sf"/>
</dbReference>
<dbReference type="SUPFAM" id="SSF51735">
    <property type="entry name" value="NAD(P)-binding Rossmann-fold domains"/>
    <property type="match status" value="1"/>
</dbReference>
<feature type="active site" evidence="4">
    <location>
        <position position="171"/>
    </location>
</feature>
<dbReference type="Gene3D" id="3.40.50.720">
    <property type="entry name" value="NAD(P)-binding Rossmann-like Domain"/>
    <property type="match status" value="1"/>
</dbReference>
<proteinExistence type="inferred from homology"/>
<dbReference type="InterPro" id="IPR008927">
    <property type="entry name" value="6-PGluconate_DH-like_C_sf"/>
</dbReference>
<gene>
    <name evidence="7" type="ORF">EAV92_13535</name>
</gene>
<sequence length="298" mass="30983">MQTVGWIGLGAMGTPMAANLLRAGYRVHVYNRSMEKAAPLIEAGATAAQSPREAAERSDVVVTMVADAAAVERLLVLPDGILSAELNGKTVVNMSTIGPAETRGFAAMVRERGGDFLDAPVSGSVKPAQEGQLIILAGGEADVVERCRPIFDVLGKTTIHFGGAGDGSAAKLVINSLLAMVMQGISEALVMASGLGLDQGKVAALISESAVNAPLFQAKKGMLLQEEFPPAFALKLMTKDLKLAADEAVRRNLPLPVVSTVLNTYLAANANGKGELDLASVYLQLKEMAGMGPAAKED</sequence>
<evidence type="ECO:0000313" key="8">
    <source>
        <dbReference type="Proteomes" id="UP000269097"/>
    </source>
</evidence>
<dbReference type="InterPro" id="IPR029154">
    <property type="entry name" value="HIBADH-like_NADP-bd"/>
</dbReference>
<name>A0A3G3K160_9BACL</name>
<evidence type="ECO:0000313" key="7">
    <source>
        <dbReference type="EMBL" id="AYQ73509.1"/>
    </source>
</evidence>
<evidence type="ECO:0000259" key="5">
    <source>
        <dbReference type="Pfam" id="PF03446"/>
    </source>
</evidence>
<dbReference type="PANTHER" id="PTHR43580:SF2">
    <property type="entry name" value="CYTOKINE-LIKE NUCLEAR FACTOR N-PAC"/>
    <property type="match status" value="1"/>
</dbReference>
<keyword evidence="8" id="KW-1185">Reference proteome</keyword>
<dbReference type="EMBL" id="CP033433">
    <property type="protein sequence ID" value="AYQ73509.1"/>
    <property type="molecule type" value="Genomic_DNA"/>
</dbReference>
<dbReference type="GO" id="GO:0050661">
    <property type="term" value="F:NADP binding"/>
    <property type="evidence" value="ECO:0007669"/>
    <property type="project" value="InterPro"/>
</dbReference>
<dbReference type="Pfam" id="PF14833">
    <property type="entry name" value="NAD_binding_11"/>
    <property type="match status" value="1"/>
</dbReference>
<dbReference type="SUPFAM" id="SSF48179">
    <property type="entry name" value="6-phosphogluconate dehydrogenase C-terminal domain-like"/>
    <property type="match status" value="1"/>
</dbReference>
<dbReference type="KEGG" id="coh:EAV92_13535"/>
<dbReference type="GO" id="GO:0016491">
    <property type="term" value="F:oxidoreductase activity"/>
    <property type="evidence" value="ECO:0007669"/>
    <property type="project" value="UniProtKB-KW"/>
</dbReference>
<dbReference type="AlphaFoldDB" id="A0A3G3K160"/>
<dbReference type="Proteomes" id="UP000269097">
    <property type="component" value="Chromosome"/>
</dbReference>
<keyword evidence="3" id="KW-0520">NAD</keyword>
<dbReference type="RefSeq" id="WP_123041593.1">
    <property type="nucleotide sequence ID" value="NZ_CP033433.1"/>
</dbReference>
<dbReference type="GO" id="GO:0051287">
    <property type="term" value="F:NAD binding"/>
    <property type="evidence" value="ECO:0007669"/>
    <property type="project" value="InterPro"/>
</dbReference>
<dbReference type="InterPro" id="IPR051265">
    <property type="entry name" value="HIBADH-related_NP60_sf"/>
</dbReference>
<reference evidence="7 8" key="1">
    <citation type="submission" date="2018-10" db="EMBL/GenBank/DDBJ databases">
        <title>Genome Sequence of Cohnella sp.</title>
        <authorList>
            <person name="Srinivasan S."/>
            <person name="Kim M.K."/>
        </authorList>
    </citation>
    <scope>NUCLEOTIDE SEQUENCE [LARGE SCALE GENOMIC DNA]</scope>
    <source>
        <strain evidence="7 8">18JY8-7</strain>
    </source>
</reference>
<feature type="domain" description="6-phosphogluconate dehydrogenase NADP-binding" evidence="5">
    <location>
        <begin position="3"/>
        <end position="162"/>
    </location>
</feature>
<dbReference type="PANTHER" id="PTHR43580">
    <property type="entry name" value="OXIDOREDUCTASE GLYR1-RELATED"/>
    <property type="match status" value="1"/>
</dbReference>
<evidence type="ECO:0000259" key="6">
    <source>
        <dbReference type="Pfam" id="PF14833"/>
    </source>
</evidence>
<evidence type="ECO:0000256" key="3">
    <source>
        <dbReference type="ARBA" id="ARBA00023027"/>
    </source>
</evidence>
<dbReference type="InterPro" id="IPR015815">
    <property type="entry name" value="HIBADH-related"/>
</dbReference>